<accession>A0A518JQ79</accession>
<feature type="transmembrane region" description="Helical" evidence="1">
    <location>
        <begin position="168"/>
        <end position="187"/>
    </location>
</feature>
<name>A0A518JQ79_9BACT</name>
<evidence type="ECO:0000256" key="1">
    <source>
        <dbReference type="SAM" id="Phobius"/>
    </source>
</evidence>
<evidence type="ECO:0000313" key="2">
    <source>
        <dbReference type="EMBL" id="QDV67686.1"/>
    </source>
</evidence>
<dbReference type="KEGG" id="rcf:Poly24_13880"/>
<keyword evidence="3" id="KW-1185">Reference proteome</keyword>
<evidence type="ECO:0000313" key="3">
    <source>
        <dbReference type="Proteomes" id="UP000315082"/>
    </source>
</evidence>
<feature type="transmembrane region" description="Helical" evidence="1">
    <location>
        <begin position="32"/>
        <end position="52"/>
    </location>
</feature>
<keyword evidence="1" id="KW-0472">Membrane</keyword>
<sequence length="228" mass="25804">MTFFEVVSRSRGPAEPYRSPTECEEQQMKRRFLNLLWVSSLIGCAAICLLWMRSTSGVDSASLTYNRYLANGRAASNEVYLTSDSRLWINIIAGSVAPYDGQLVWGYHVSADMSKGKPRFRYDRSPYATNVFVGDGRVPTNDSAMSGWGPLRWQDFRRSSNGEQFRSITFGVSHWAILILFLLLPSYRIYLLRRSTRTNATKANGEQWVATERATERFGNGCSIAPAR</sequence>
<reference evidence="2 3" key="1">
    <citation type="submission" date="2019-02" db="EMBL/GenBank/DDBJ databases">
        <title>Deep-cultivation of Planctomycetes and their phenomic and genomic characterization uncovers novel biology.</title>
        <authorList>
            <person name="Wiegand S."/>
            <person name="Jogler M."/>
            <person name="Boedeker C."/>
            <person name="Pinto D."/>
            <person name="Vollmers J."/>
            <person name="Rivas-Marin E."/>
            <person name="Kohn T."/>
            <person name="Peeters S.H."/>
            <person name="Heuer A."/>
            <person name="Rast P."/>
            <person name="Oberbeckmann S."/>
            <person name="Bunk B."/>
            <person name="Jeske O."/>
            <person name="Meyerdierks A."/>
            <person name="Storesund J.E."/>
            <person name="Kallscheuer N."/>
            <person name="Luecker S."/>
            <person name="Lage O.M."/>
            <person name="Pohl T."/>
            <person name="Merkel B.J."/>
            <person name="Hornburger P."/>
            <person name="Mueller R.-W."/>
            <person name="Bruemmer F."/>
            <person name="Labrenz M."/>
            <person name="Spormann A.M."/>
            <person name="Op den Camp H."/>
            <person name="Overmann J."/>
            <person name="Amann R."/>
            <person name="Jetten M.S.M."/>
            <person name="Mascher T."/>
            <person name="Medema M.H."/>
            <person name="Devos D.P."/>
            <person name="Kaster A.-K."/>
            <person name="Ovreas L."/>
            <person name="Rohde M."/>
            <person name="Galperin M.Y."/>
            <person name="Jogler C."/>
        </authorList>
    </citation>
    <scope>NUCLEOTIDE SEQUENCE [LARGE SCALE GENOMIC DNA]</scope>
    <source>
        <strain evidence="2 3">Poly24</strain>
    </source>
</reference>
<proteinExistence type="predicted"/>
<keyword evidence="1" id="KW-0812">Transmembrane</keyword>
<organism evidence="2 3">
    <name type="scientific">Rosistilla carotiformis</name>
    <dbReference type="NCBI Taxonomy" id="2528017"/>
    <lineage>
        <taxon>Bacteria</taxon>
        <taxon>Pseudomonadati</taxon>
        <taxon>Planctomycetota</taxon>
        <taxon>Planctomycetia</taxon>
        <taxon>Pirellulales</taxon>
        <taxon>Pirellulaceae</taxon>
        <taxon>Rosistilla</taxon>
    </lineage>
</organism>
<protein>
    <submittedName>
        <fullName evidence="2">Uncharacterized protein</fullName>
    </submittedName>
</protein>
<dbReference type="Proteomes" id="UP000315082">
    <property type="component" value="Chromosome"/>
</dbReference>
<dbReference type="EMBL" id="CP036348">
    <property type="protein sequence ID" value="QDV67686.1"/>
    <property type="molecule type" value="Genomic_DNA"/>
</dbReference>
<gene>
    <name evidence="2" type="ORF">Poly24_13880</name>
</gene>
<keyword evidence="1" id="KW-1133">Transmembrane helix</keyword>
<dbReference type="AlphaFoldDB" id="A0A518JQ79"/>